<evidence type="ECO:0000313" key="2">
    <source>
        <dbReference type="Proteomes" id="UP000445144"/>
    </source>
</evidence>
<dbReference type="RefSeq" id="WP_162031659.1">
    <property type="nucleotide sequence ID" value="NZ_CACVBR010000004.1"/>
</dbReference>
<accession>A0A6N4X4P8</accession>
<dbReference type="Proteomes" id="UP000445144">
    <property type="component" value="Unassembled WGS sequence"/>
</dbReference>
<protein>
    <recommendedName>
        <fullName evidence="3">Ada DNA repair metal-binding domain-containing protein</fullName>
    </recommendedName>
</protein>
<keyword evidence="2" id="KW-1185">Reference proteome</keyword>
<dbReference type="SUPFAM" id="SSF57884">
    <property type="entry name" value="Ada DNA repair protein, N-terminal domain (N-Ada 10)"/>
    <property type="match status" value="1"/>
</dbReference>
<gene>
    <name evidence="1" type="ORF">CHRY9293_00763</name>
</gene>
<dbReference type="EMBL" id="CACVBR010000004">
    <property type="protein sequence ID" value="CAA7194451.1"/>
    <property type="molecule type" value="Genomic_DNA"/>
</dbReference>
<evidence type="ECO:0008006" key="3">
    <source>
        <dbReference type="Google" id="ProtNLM"/>
    </source>
</evidence>
<reference evidence="1 2" key="1">
    <citation type="submission" date="2020-01" db="EMBL/GenBank/DDBJ databases">
        <authorList>
            <person name="Rodrigo-Torres L."/>
            <person name="Arahal R. D."/>
            <person name="Lucena T."/>
        </authorList>
    </citation>
    <scope>NUCLEOTIDE SEQUENCE [LARGE SCALE GENOMIC DNA]</scope>
    <source>
        <strain evidence="1 2">CECT 9293</strain>
    </source>
</reference>
<name>A0A6N4X4P8_9FLAO</name>
<organism evidence="1 2">
    <name type="scientific">Chryseobacterium potabilaquae</name>
    <dbReference type="NCBI Taxonomy" id="2675057"/>
    <lineage>
        <taxon>Bacteria</taxon>
        <taxon>Pseudomonadati</taxon>
        <taxon>Bacteroidota</taxon>
        <taxon>Flavobacteriia</taxon>
        <taxon>Flavobacteriales</taxon>
        <taxon>Weeksellaceae</taxon>
        <taxon>Chryseobacterium group</taxon>
        <taxon>Chryseobacterium</taxon>
    </lineage>
</organism>
<sequence>MKPLIIILFLISFSVDGQKVYKTPSGQKYHLSSCRMVKNVSSSLDVSNAIEQGLQPCKICKPPRSLQSSYSFMSSTKKVNGVDEGNRCLGTTKTGARCKRYTRIGNDYCFQHVP</sequence>
<dbReference type="Gene3D" id="3.40.10.10">
    <property type="entry name" value="DNA Methylphosphotriester Repair Domain"/>
    <property type="match status" value="1"/>
</dbReference>
<proteinExistence type="predicted"/>
<dbReference type="InterPro" id="IPR035451">
    <property type="entry name" value="Ada-like_dom_sf"/>
</dbReference>
<evidence type="ECO:0000313" key="1">
    <source>
        <dbReference type="EMBL" id="CAA7194451.1"/>
    </source>
</evidence>
<dbReference type="AlphaFoldDB" id="A0A6N4X4P8"/>